<evidence type="ECO:0000256" key="1">
    <source>
        <dbReference type="ARBA" id="ARBA00006865"/>
    </source>
</evidence>
<proteinExistence type="inferred from homology"/>
<dbReference type="PROSITE" id="PS51257">
    <property type="entry name" value="PROKAR_LIPOPROTEIN"/>
    <property type="match status" value="1"/>
</dbReference>
<dbReference type="CDD" id="cd08023">
    <property type="entry name" value="GH16_laminarinase_like"/>
    <property type="match status" value="1"/>
</dbReference>
<dbReference type="Gene3D" id="2.60.120.430">
    <property type="entry name" value="Galactose-binding lectin"/>
    <property type="match status" value="1"/>
</dbReference>
<dbReference type="Pfam" id="PF00722">
    <property type="entry name" value="Glyco_hydro_16"/>
    <property type="match status" value="1"/>
</dbReference>
<dbReference type="SUPFAM" id="SSF49899">
    <property type="entry name" value="Concanavalin A-like lectins/glucanases"/>
    <property type="match status" value="1"/>
</dbReference>
<evidence type="ECO:0000259" key="2">
    <source>
        <dbReference type="PROSITE" id="PS51762"/>
    </source>
</evidence>
<evidence type="ECO:0000313" key="3">
    <source>
        <dbReference type="EMBL" id="BAC96166.1"/>
    </source>
</evidence>
<dbReference type="STRING" id="672.VV93_v1c31410"/>
<dbReference type="Proteomes" id="UP000002675">
    <property type="component" value="Chromosome II"/>
</dbReference>
<dbReference type="HOGENOM" id="CLU_024982_0_0_6"/>
<evidence type="ECO:0000313" key="4">
    <source>
        <dbReference type="Proteomes" id="UP000002675"/>
    </source>
</evidence>
<dbReference type="CAZy" id="GH16">
    <property type="family name" value="Glycoside Hydrolase Family 16"/>
</dbReference>
<dbReference type="PANTHER" id="PTHR10963:SF55">
    <property type="entry name" value="GLYCOSIDE HYDROLASE FAMILY 16 PROTEIN"/>
    <property type="match status" value="1"/>
</dbReference>
<dbReference type="PANTHER" id="PTHR10963">
    <property type="entry name" value="GLYCOSYL HYDROLASE-RELATED"/>
    <property type="match status" value="1"/>
</dbReference>
<dbReference type="GO" id="GO:0005975">
    <property type="term" value="P:carbohydrate metabolic process"/>
    <property type="evidence" value="ECO:0007669"/>
    <property type="project" value="InterPro"/>
</dbReference>
<sequence>MQSRGIPCGGIMTSNNRNRINQLALAVSLGLLAGCSQTGDSASATDLVQTKKPVMLQDQPTPPSDQWQLVWADEFDGDKINKRNWSLEENCWGGGNNEQQCYTKRSRNAFVQDGYLHIVAHKESYSGPDNPEGKVGAGANKTLPFTSARLRTKGKRDHKYGRFEIRAKLPSGQGTWPAIWMLPTDNKYGTWAASGEIDIMEAVNLKAQSDAPGAQAGDGENRIYGSLHYGKAWPDNVYSGQGASLPNNINPADDFHTYAIEWEEGEIRWYVDNIHYATQTQDEWYSQYKVDGALVNAKGAAPFDERFHLLLNLAVGGSWSANANQKGIDKSDFPKTMLVDYVKVYRCSADRWKGKGCATIGEQAVKVKGHQAPAILAQDDRYADGPNLDIFSESLNSNLAYGSYDPMDIVSHQEVADGEHGQVLKITKQNGAGNLYFRSPTTDVSHWLESGELIFDIKVESMTDGSELMVKIDSGWPKTSDMTVALPPIGQWGEVRIKLADLLAQSNRFVAGNQADPKMINNLLVFEPTAAMTFSLDNIRFEKR</sequence>
<name>Q7MG29_VIBVY</name>
<dbReference type="AlphaFoldDB" id="Q7MG29"/>
<dbReference type="Gene3D" id="2.60.120.200">
    <property type="match status" value="1"/>
</dbReference>
<gene>
    <name evidence="3" type="ordered locus">VVA0140</name>
</gene>
<reference evidence="3 4" key="1">
    <citation type="journal article" date="2003" name="Genome Res.">
        <title>Comparative genome analysis of Vibrio vulnificus, a marine pathogen.</title>
        <authorList>
            <person name="Chen C.Y."/>
            <person name="Wu K.M."/>
            <person name="Chang Y.C."/>
            <person name="Chang C.H."/>
            <person name="Tsai H.C."/>
            <person name="Liao T.L."/>
            <person name="Liu Y.M."/>
            <person name="Chen H.J."/>
            <person name="Shen A.B."/>
            <person name="Li J.C."/>
            <person name="Su T.L."/>
            <person name="Shao C.P."/>
            <person name="Lee C.T."/>
            <person name="Hor L.I."/>
            <person name="Tsai S.F."/>
        </authorList>
    </citation>
    <scope>NUCLEOTIDE SEQUENCE [LARGE SCALE GENOMIC DNA]</scope>
    <source>
        <strain evidence="3 4">YJ016</strain>
    </source>
</reference>
<dbReference type="InterPro" id="IPR050546">
    <property type="entry name" value="Glycosyl_Hydrlase_16"/>
</dbReference>
<dbReference type="EMBL" id="BA000038">
    <property type="protein sequence ID" value="BAC96166.1"/>
    <property type="molecule type" value="Genomic_DNA"/>
</dbReference>
<dbReference type="InterPro" id="IPR000757">
    <property type="entry name" value="Beta-glucanase-like"/>
</dbReference>
<comment type="similarity">
    <text evidence="1">Belongs to the glycosyl hydrolase 16 family.</text>
</comment>
<dbReference type="GO" id="GO:0004553">
    <property type="term" value="F:hydrolase activity, hydrolyzing O-glycosyl compounds"/>
    <property type="evidence" value="ECO:0007669"/>
    <property type="project" value="InterPro"/>
</dbReference>
<organism evidence="3 4">
    <name type="scientific">Vibrio vulnificus (strain YJ016)</name>
    <dbReference type="NCBI Taxonomy" id="196600"/>
    <lineage>
        <taxon>Bacteria</taxon>
        <taxon>Pseudomonadati</taxon>
        <taxon>Pseudomonadota</taxon>
        <taxon>Gammaproteobacteria</taxon>
        <taxon>Vibrionales</taxon>
        <taxon>Vibrionaceae</taxon>
        <taxon>Vibrio</taxon>
    </lineage>
</organism>
<dbReference type="eggNOG" id="COG2273">
    <property type="taxonomic scope" value="Bacteria"/>
</dbReference>
<dbReference type="KEGG" id="vvy:VVA0140"/>
<feature type="domain" description="GH16" evidence="2">
    <location>
        <begin position="54"/>
        <end position="350"/>
    </location>
</feature>
<dbReference type="PROSITE" id="PS51762">
    <property type="entry name" value="GH16_2"/>
    <property type="match status" value="1"/>
</dbReference>
<dbReference type="InterPro" id="IPR013320">
    <property type="entry name" value="ConA-like_dom_sf"/>
</dbReference>
<protein>
    <recommendedName>
        <fullName evidence="2">GH16 domain-containing protein</fullName>
    </recommendedName>
</protein>
<accession>Q7MG29</accession>